<sequence>MRLITPTRMAISLAYESMWRSARFTCPKRVIVDTTVMQKAIAHPPIRGCWSVLRTPGEGFSSARWRRKAARSWKD</sequence>
<evidence type="ECO:0000313" key="2">
    <source>
        <dbReference type="Proteomes" id="UP000343317"/>
    </source>
</evidence>
<name>A0A5E4YV34_9BURK</name>
<gene>
    <name evidence="1" type="ORF">PHO31112_04741</name>
</gene>
<dbReference type="AlphaFoldDB" id="A0A5E4YV34"/>
<dbReference type="EMBL" id="CABPSM010000020">
    <property type="protein sequence ID" value="VVE51793.1"/>
    <property type="molecule type" value="Genomic_DNA"/>
</dbReference>
<protein>
    <submittedName>
        <fullName evidence="1">Uncharacterized protein</fullName>
    </submittedName>
</protein>
<evidence type="ECO:0000313" key="1">
    <source>
        <dbReference type="EMBL" id="VVE51793.1"/>
    </source>
</evidence>
<accession>A0A5E4YV34</accession>
<dbReference type="Proteomes" id="UP000343317">
    <property type="component" value="Unassembled WGS sequence"/>
</dbReference>
<dbReference type="RefSeq" id="WP_150623620.1">
    <property type="nucleotide sequence ID" value="NZ_CABPSM010000020.1"/>
</dbReference>
<reference evidence="1 2" key="1">
    <citation type="submission" date="2019-08" db="EMBL/GenBank/DDBJ databases">
        <authorList>
            <person name="Peeters C."/>
        </authorList>
    </citation>
    <scope>NUCLEOTIDE SEQUENCE [LARGE SCALE GENOMIC DNA]</scope>
    <source>
        <strain evidence="1 2">LMG 31112</strain>
    </source>
</reference>
<organism evidence="1 2">
    <name type="scientific">Pandoraea horticolens</name>
    <dbReference type="NCBI Taxonomy" id="2508298"/>
    <lineage>
        <taxon>Bacteria</taxon>
        <taxon>Pseudomonadati</taxon>
        <taxon>Pseudomonadota</taxon>
        <taxon>Betaproteobacteria</taxon>
        <taxon>Burkholderiales</taxon>
        <taxon>Burkholderiaceae</taxon>
        <taxon>Pandoraea</taxon>
    </lineage>
</organism>
<proteinExistence type="predicted"/>
<keyword evidence="2" id="KW-1185">Reference proteome</keyword>